<dbReference type="InterPro" id="IPR000462">
    <property type="entry name" value="CDP-OH_P_trans"/>
</dbReference>
<feature type="transmembrane region" description="Helical" evidence="3">
    <location>
        <begin position="7"/>
        <end position="24"/>
    </location>
</feature>
<dbReference type="InterPro" id="IPR043130">
    <property type="entry name" value="CDP-OH_PTrfase_TM_dom"/>
</dbReference>
<evidence type="ECO:0000256" key="3">
    <source>
        <dbReference type="SAM" id="Phobius"/>
    </source>
</evidence>
<feature type="transmembrane region" description="Helical" evidence="3">
    <location>
        <begin position="175"/>
        <end position="199"/>
    </location>
</feature>
<name>A0ABZ0W827_9BACT</name>
<proteinExistence type="inferred from homology"/>
<keyword evidence="3" id="KW-0812">Transmembrane</keyword>
<evidence type="ECO:0000313" key="5">
    <source>
        <dbReference type="Proteomes" id="UP001325680"/>
    </source>
</evidence>
<keyword evidence="1 2" id="KW-0808">Transferase</keyword>
<dbReference type="RefSeq" id="WP_114788888.1">
    <property type="nucleotide sequence ID" value="NZ_CP139960.1"/>
</dbReference>
<organism evidence="4 5">
    <name type="scientific">Niabella yanshanensis</name>
    <dbReference type="NCBI Taxonomy" id="577386"/>
    <lineage>
        <taxon>Bacteria</taxon>
        <taxon>Pseudomonadati</taxon>
        <taxon>Bacteroidota</taxon>
        <taxon>Chitinophagia</taxon>
        <taxon>Chitinophagales</taxon>
        <taxon>Chitinophagaceae</taxon>
        <taxon>Niabella</taxon>
    </lineage>
</organism>
<feature type="transmembrane region" description="Helical" evidence="3">
    <location>
        <begin position="110"/>
        <end position="128"/>
    </location>
</feature>
<comment type="similarity">
    <text evidence="2">Belongs to the CDP-alcohol phosphatidyltransferase class-I family.</text>
</comment>
<accession>A0ABZ0W827</accession>
<reference evidence="4 5" key="1">
    <citation type="submission" date="2023-12" db="EMBL/GenBank/DDBJ databases">
        <title>Genome sequencing and assembly of bacterial species from a model synthetic community.</title>
        <authorList>
            <person name="Hogle S.L."/>
        </authorList>
    </citation>
    <scope>NUCLEOTIDE SEQUENCE [LARGE SCALE GENOMIC DNA]</scope>
    <source>
        <strain evidence="4 5">HAMBI_3031</strain>
    </source>
</reference>
<sequence>MKQIPNLFTLLNLVFGCIAIIYIFKHDGLMLTNEPGAFSMGLIVAGVYIFLAAVVDFLDGFVARLFKATSDMGAQLDSLADAVTFGVAPGMVMYRLLQLALTKAAWPADNIWYLLPALLIPCCAVWRLAKFNLDKEQTYYFKGVPTPAAGLTIASLPFIVNTTNSQAEAWLSNPYILYAIIGMVSFLMVSNIPLISLKFKNFSVKSNTDKFILLSIAILAIIFLKWLAVPVIFIAYVLLSLIFRPNKA</sequence>
<dbReference type="Pfam" id="PF01066">
    <property type="entry name" value="CDP-OH_P_transf"/>
    <property type="match status" value="1"/>
</dbReference>
<dbReference type="Proteomes" id="UP001325680">
    <property type="component" value="Chromosome"/>
</dbReference>
<dbReference type="PROSITE" id="PS00379">
    <property type="entry name" value="CDP_ALCOHOL_P_TRANSF"/>
    <property type="match status" value="1"/>
</dbReference>
<gene>
    <name evidence="4" type="ORF">U0035_04695</name>
</gene>
<keyword evidence="5" id="KW-1185">Reference proteome</keyword>
<dbReference type="PROSITE" id="PS51257">
    <property type="entry name" value="PROKAR_LIPOPROTEIN"/>
    <property type="match status" value="1"/>
</dbReference>
<evidence type="ECO:0000313" key="4">
    <source>
        <dbReference type="EMBL" id="WQD39443.1"/>
    </source>
</evidence>
<keyword evidence="3" id="KW-1133">Transmembrane helix</keyword>
<protein>
    <submittedName>
        <fullName evidence="4">CDP-alcohol phosphatidyltransferase family protein</fullName>
    </submittedName>
</protein>
<feature type="transmembrane region" description="Helical" evidence="3">
    <location>
        <begin position="36"/>
        <end position="58"/>
    </location>
</feature>
<dbReference type="EMBL" id="CP139960">
    <property type="protein sequence ID" value="WQD39443.1"/>
    <property type="molecule type" value="Genomic_DNA"/>
</dbReference>
<evidence type="ECO:0000256" key="2">
    <source>
        <dbReference type="RuleBase" id="RU003750"/>
    </source>
</evidence>
<evidence type="ECO:0000256" key="1">
    <source>
        <dbReference type="ARBA" id="ARBA00022679"/>
    </source>
</evidence>
<keyword evidence="3" id="KW-0472">Membrane</keyword>
<dbReference type="InterPro" id="IPR048254">
    <property type="entry name" value="CDP_ALCOHOL_P_TRANSF_CS"/>
</dbReference>
<feature type="transmembrane region" description="Helical" evidence="3">
    <location>
        <begin position="140"/>
        <end position="160"/>
    </location>
</feature>
<dbReference type="Gene3D" id="1.20.120.1760">
    <property type="match status" value="1"/>
</dbReference>
<feature type="transmembrane region" description="Helical" evidence="3">
    <location>
        <begin position="211"/>
        <end position="243"/>
    </location>
</feature>
<feature type="transmembrane region" description="Helical" evidence="3">
    <location>
        <begin position="79"/>
        <end position="98"/>
    </location>
</feature>